<evidence type="ECO:0000259" key="10">
    <source>
        <dbReference type="Pfam" id="PF13632"/>
    </source>
</evidence>
<dbReference type="Gene3D" id="1.25.40.20">
    <property type="entry name" value="Ankyrin repeat-containing domain"/>
    <property type="match status" value="1"/>
</dbReference>
<keyword evidence="5 9" id="KW-1133">Transmembrane helix</keyword>
<keyword evidence="7" id="KW-0040">ANK repeat</keyword>
<feature type="transmembrane region" description="Helical" evidence="9">
    <location>
        <begin position="479"/>
        <end position="502"/>
    </location>
</feature>
<dbReference type="OrthoDB" id="1711136at2759"/>
<feature type="transmembrane region" description="Helical" evidence="9">
    <location>
        <begin position="833"/>
        <end position="854"/>
    </location>
</feature>
<keyword evidence="12" id="KW-1185">Reference proteome</keyword>
<feature type="compositionally biased region" description="Polar residues" evidence="8">
    <location>
        <begin position="320"/>
        <end position="334"/>
    </location>
</feature>
<name>A0A830HMD7_9CHLO</name>
<dbReference type="InterPro" id="IPR036770">
    <property type="entry name" value="Ankyrin_rpt-contain_sf"/>
</dbReference>
<feature type="repeat" description="ANK" evidence="7">
    <location>
        <begin position="149"/>
        <end position="181"/>
    </location>
</feature>
<dbReference type="PROSITE" id="PS50297">
    <property type="entry name" value="ANK_REP_REGION"/>
    <property type="match status" value="2"/>
</dbReference>
<feature type="region of interest" description="Disordered" evidence="8">
    <location>
        <begin position="1251"/>
        <end position="1295"/>
    </location>
</feature>
<keyword evidence="6 9" id="KW-0472">Membrane</keyword>
<organism evidence="11 12">
    <name type="scientific">Pycnococcus provasolii</name>
    <dbReference type="NCBI Taxonomy" id="41880"/>
    <lineage>
        <taxon>Eukaryota</taxon>
        <taxon>Viridiplantae</taxon>
        <taxon>Chlorophyta</taxon>
        <taxon>Pseudoscourfieldiophyceae</taxon>
        <taxon>Pseudoscourfieldiales</taxon>
        <taxon>Pycnococcaceae</taxon>
        <taxon>Pycnococcus</taxon>
    </lineage>
</organism>
<feature type="transmembrane region" description="Helical" evidence="9">
    <location>
        <begin position="1117"/>
        <end position="1137"/>
    </location>
</feature>
<accession>A0A830HMD7</accession>
<evidence type="ECO:0000313" key="11">
    <source>
        <dbReference type="EMBL" id="GHP08586.1"/>
    </source>
</evidence>
<protein>
    <recommendedName>
        <fullName evidence="10">Glycosyltransferase 2-like domain-containing protein</fullName>
    </recommendedName>
</protein>
<evidence type="ECO:0000256" key="7">
    <source>
        <dbReference type="PROSITE-ProRule" id="PRU00023"/>
    </source>
</evidence>
<evidence type="ECO:0000256" key="8">
    <source>
        <dbReference type="SAM" id="MobiDB-lite"/>
    </source>
</evidence>
<evidence type="ECO:0000256" key="4">
    <source>
        <dbReference type="ARBA" id="ARBA00022692"/>
    </source>
</evidence>
<feature type="transmembrane region" description="Helical" evidence="9">
    <location>
        <begin position="1346"/>
        <end position="1365"/>
    </location>
</feature>
<evidence type="ECO:0000256" key="2">
    <source>
        <dbReference type="ARBA" id="ARBA00022676"/>
    </source>
</evidence>
<evidence type="ECO:0000256" key="9">
    <source>
        <dbReference type="SAM" id="Phobius"/>
    </source>
</evidence>
<feature type="transmembrane region" description="Helical" evidence="9">
    <location>
        <begin position="899"/>
        <end position="925"/>
    </location>
</feature>
<dbReference type="SMART" id="SM00248">
    <property type="entry name" value="ANK"/>
    <property type="match status" value="2"/>
</dbReference>
<dbReference type="InterPro" id="IPR029044">
    <property type="entry name" value="Nucleotide-diphossugar_trans"/>
</dbReference>
<feature type="transmembrane region" description="Helical" evidence="9">
    <location>
        <begin position="1086"/>
        <end position="1105"/>
    </location>
</feature>
<feature type="compositionally biased region" description="Low complexity" evidence="8">
    <location>
        <begin position="298"/>
        <end position="319"/>
    </location>
</feature>
<dbReference type="GO" id="GO:0016020">
    <property type="term" value="C:membrane"/>
    <property type="evidence" value="ECO:0007669"/>
    <property type="project" value="UniProtKB-SubCell"/>
</dbReference>
<keyword evidence="3" id="KW-0808">Transferase</keyword>
<feature type="compositionally biased region" description="Low complexity" evidence="8">
    <location>
        <begin position="1055"/>
        <end position="1067"/>
    </location>
</feature>
<evidence type="ECO:0000256" key="5">
    <source>
        <dbReference type="ARBA" id="ARBA00022989"/>
    </source>
</evidence>
<dbReference type="PANTHER" id="PTHR43867">
    <property type="entry name" value="CELLULOSE SYNTHASE CATALYTIC SUBUNIT A [UDP-FORMING]"/>
    <property type="match status" value="1"/>
</dbReference>
<gene>
    <name evidence="11" type="ORF">PPROV_000732300</name>
</gene>
<dbReference type="InterPro" id="IPR002110">
    <property type="entry name" value="Ankyrin_rpt"/>
</dbReference>
<feature type="region of interest" description="Disordered" evidence="8">
    <location>
        <begin position="1035"/>
        <end position="1067"/>
    </location>
</feature>
<keyword evidence="4 9" id="KW-0812">Transmembrane</keyword>
<evidence type="ECO:0000313" key="12">
    <source>
        <dbReference type="Proteomes" id="UP000660262"/>
    </source>
</evidence>
<dbReference type="InterPro" id="IPR001173">
    <property type="entry name" value="Glyco_trans_2-like"/>
</dbReference>
<feature type="compositionally biased region" description="Basic residues" evidence="8">
    <location>
        <begin position="1258"/>
        <end position="1267"/>
    </location>
</feature>
<dbReference type="Gene3D" id="3.90.550.10">
    <property type="entry name" value="Spore Coat Polysaccharide Biosynthesis Protein SpsA, Chain A"/>
    <property type="match status" value="1"/>
</dbReference>
<evidence type="ECO:0000256" key="1">
    <source>
        <dbReference type="ARBA" id="ARBA00004141"/>
    </source>
</evidence>
<feature type="region of interest" description="Disordered" evidence="8">
    <location>
        <begin position="936"/>
        <end position="957"/>
    </location>
</feature>
<dbReference type="Pfam" id="PF12796">
    <property type="entry name" value="Ank_2"/>
    <property type="match status" value="1"/>
</dbReference>
<comment type="subcellular location">
    <subcellularLocation>
        <location evidence="1">Membrane</location>
        <topology evidence="1">Multi-pass membrane protein</topology>
    </subcellularLocation>
</comment>
<dbReference type="PANTHER" id="PTHR43867:SF2">
    <property type="entry name" value="CELLULOSE SYNTHASE CATALYTIC SUBUNIT A [UDP-FORMING]"/>
    <property type="match status" value="1"/>
</dbReference>
<dbReference type="SUPFAM" id="SSF53448">
    <property type="entry name" value="Nucleotide-diphospho-sugar transferases"/>
    <property type="match status" value="1"/>
</dbReference>
<evidence type="ECO:0000256" key="3">
    <source>
        <dbReference type="ARBA" id="ARBA00022679"/>
    </source>
</evidence>
<feature type="domain" description="Glycosyltransferase 2-like" evidence="10">
    <location>
        <begin position="685"/>
        <end position="854"/>
    </location>
</feature>
<dbReference type="GO" id="GO:0016757">
    <property type="term" value="F:glycosyltransferase activity"/>
    <property type="evidence" value="ECO:0007669"/>
    <property type="project" value="UniProtKB-KW"/>
</dbReference>
<feature type="transmembrane region" description="Helical" evidence="9">
    <location>
        <begin position="12"/>
        <end position="41"/>
    </location>
</feature>
<feature type="region of interest" description="Disordered" evidence="8">
    <location>
        <begin position="365"/>
        <end position="409"/>
    </location>
</feature>
<dbReference type="Proteomes" id="UP000660262">
    <property type="component" value="Unassembled WGS sequence"/>
</dbReference>
<dbReference type="SUPFAM" id="SSF48403">
    <property type="entry name" value="Ankyrin repeat"/>
    <property type="match status" value="1"/>
</dbReference>
<evidence type="ECO:0000256" key="6">
    <source>
        <dbReference type="ARBA" id="ARBA00023136"/>
    </source>
</evidence>
<proteinExistence type="predicted"/>
<dbReference type="EMBL" id="BNJQ01000021">
    <property type="protein sequence ID" value="GHP08586.1"/>
    <property type="molecule type" value="Genomic_DNA"/>
</dbReference>
<feature type="region of interest" description="Disordered" evidence="8">
    <location>
        <begin position="297"/>
        <end position="342"/>
    </location>
</feature>
<dbReference type="PROSITE" id="PS50088">
    <property type="entry name" value="ANK_REPEAT"/>
    <property type="match status" value="2"/>
</dbReference>
<keyword evidence="2" id="KW-0328">Glycosyltransferase</keyword>
<reference evidence="11" key="1">
    <citation type="submission" date="2020-10" db="EMBL/GenBank/DDBJ databases">
        <title>Unveiling of a novel bifunctional photoreceptor, Dualchrome1, isolated from a cosmopolitan green alga.</title>
        <authorList>
            <person name="Suzuki S."/>
            <person name="Kawachi M."/>
        </authorList>
    </citation>
    <scope>NUCLEOTIDE SEQUENCE</scope>
    <source>
        <strain evidence="11">NIES 2893</strain>
    </source>
</reference>
<comment type="caution">
    <text evidence="11">The sequence shown here is derived from an EMBL/GenBank/DDBJ whole genome shotgun (WGS) entry which is preliminary data.</text>
</comment>
<sequence>MADIQQPVCTFYMAWSSAAGLVSFVVLPLLLWAVPSLILLFRSHYDQRRRRLLQPAHSGAVRYLAGAQRDMWQQQSDLPPFLQQLRCDSANDRQPRHPDASSSSFELADPTAIDGFTALHAACVSGNESAASWLLSRGARHDACRDDGWNHTPLHYAAAGGHANIVENLLDAGADPMLRDAFGRTPIMIARAHIRDAMDEAEHYTTSDHVRHVRNSVASHARVCELLTVAMSSPASAEEDEKIITYAKEDDNDNSNNSGSKSLFLAADLEPSVRDSTDVLVTILEDAVLDTYRIAQESSSSSSSSSSSTFSPSSSIPSSAMNTARTHLSDDNTSSPPPLRETTGMLETLLEDVVLDTFRALVFQDTTGSARRRPPPSPPRSPSEDDTTTLPQHDMRGGGGGGGGEEVENNCSLLHLPNSVLDCETGEPRQGSETDDPFATLTAPAWQTAARLAVVIHTACGSIYLAYRCTCTIAPNVFSVVFLCAESLLFYGSFVFFCVELWSMATRRARHTADMRKHSIAEGTPTVDVVIPCLSEPIAVIEETTRAAMNIRSPFAHHSPSSPPSPSRWGMDVVVHVLDDGARDDVAMMCEHLRRHHGGHRLRYHRRPKKWLHEDEDIKDAPAPPHHHAKAGNINHALMLGALRGDYMLCLDSDMVPRRDALQRVLPHFFTLVREKRWALTRDEYRWHARQRTAYVQCPQDFYNVGALDAVGHRSSFFYEVLAKGRTGASGCVPCVGTNVVFQRSALVSIGGQALHTVTEDHATSLVLARSGFSAVFASEHVANGLAPDTIQDTFKQRRRWAVGSLQLLLRYDPLTDYALPYSHRAIYGSSSLVYLTWIVYVSLMLAPLLFLWARVAPFGNGIFALTDAVMSVHDSVISVQEHDAGVTLMSSANLPPTALFLAAFLPYFLMNRVALFAACAASNASLRRMLAERRGVEKEEKEDQEDQEGPCGTRPPPLYRSCRPSLDLWRGWQMSIYMIPTYANACIVFLYHEIVRPAFSVLCCCSTACCQRRRGGDFSSRGTNSTIAFDVTRKNMPSSRASRSSRGGTGAESGHGTTTEASASATTSGIDEFAPVLWRQALACTWPHICVVMILLGGLAYGIYGIYADPRKGGAIGLLSAGLWGVLIIFLVWPPLATLVPSITCCCVSSGDGDEMEETTQKDGSVDTVVVVTAEEAHAEDDDIHSIIRRSADDGHGVISAATTARSVISRRQSGAGRVHGVVPFAELTPRPMTLGSATHFGMHSTTRATASCTHTPRQHLPHRPRNSSSLWSAPPSPSRLPFAHQSTSVARPPAPMLDAMTLTTLAGLSAGEASSPPPSPPCSDDSEEEPPSSDENTTCSTAPVMFYVANAAILLALVALALWDAIVVV</sequence>
<dbReference type="InterPro" id="IPR050321">
    <property type="entry name" value="Glycosyltr_2/OpgH_subfam"/>
</dbReference>
<feature type="region of interest" description="Disordered" evidence="8">
    <location>
        <begin position="1311"/>
        <end position="1339"/>
    </location>
</feature>
<feature type="repeat" description="ANK" evidence="7">
    <location>
        <begin position="114"/>
        <end position="146"/>
    </location>
</feature>
<dbReference type="Pfam" id="PF13632">
    <property type="entry name" value="Glyco_trans_2_3"/>
    <property type="match status" value="1"/>
</dbReference>